<gene>
    <name evidence="2" type="ORF">PLEPLA_LOCUS33298</name>
</gene>
<dbReference type="Proteomes" id="UP001153269">
    <property type="component" value="Unassembled WGS sequence"/>
</dbReference>
<reference evidence="2" key="1">
    <citation type="submission" date="2020-03" db="EMBL/GenBank/DDBJ databases">
        <authorList>
            <person name="Weist P."/>
        </authorList>
    </citation>
    <scope>NUCLEOTIDE SEQUENCE</scope>
</reference>
<protein>
    <submittedName>
        <fullName evidence="2">Uncharacterized protein</fullName>
    </submittedName>
</protein>
<evidence type="ECO:0000313" key="3">
    <source>
        <dbReference type="Proteomes" id="UP001153269"/>
    </source>
</evidence>
<evidence type="ECO:0000313" key="2">
    <source>
        <dbReference type="EMBL" id="CAB1445567.1"/>
    </source>
</evidence>
<proteinExistence type="predicted"/>
<sequence length="184" mass="19967">MGLFLPLRSQSRERPFSTEPTPIPHFPISTSSPRRRTSPYQPGDASPEPETTRGKRGLGPEITERLKIDPGNGDGEVVQAKEDEDAVNDEGAHTGSEDLLLSPRFLLTLHTLPHPSSLTASLSAPWLGTQLLSPQTPHIPALPWLPACIPGHGDSMGSHNPRQLADLGWATDSQRQGRAEKQRG</sequence>
<evidence type="ECO:0000256" key="1">
    <source>
        <dbReference type="SAM" id="MobiDB-lite"/>
    </source>
</evidence>
<keyword evidence="3" id="KW-1185">Reference proteome</keyword>
<accession>A0A9N7VAA1</accession>
<feature type="region of interest" description="Disordered" evidence="1">
    <location>
        <begin position="153"/>
        <end position="184"/>
    </location>
</feature>
<organism evidence="2 3">
    <name type="scientific">Pleuronectes platessa</name>
    <name type="common">European plaice</name>
    <dbReference type="NCBI Taxonomy" id="8262"/>
    <lineage>
        <taxon>Eukaryota</taxon>
        <taxon>Metazoa</taxon>
        <taxon>Chordata</taxon>
        <taxon>Craniata</taxon>
        <taxon>Vertebrata</taxon>
        <taxon>Euteleostomi</taxon>
        <taxon>Actinopterygii</taxon>
        <taxon>Neopterygii</taxon>
        <taxon>Teleostei</taxon>
        <taxon>Neoteleostei</taxon>
        <taxon>Acanthomorphata</taxon>
        <taxon>Carangaria</taxon>
        <taxon>Pleuronectiformes</taxon>
        <taxon>Pleuronectoidei</taxon>
        <taxon>Pleuronectidae</taxon>
        <taxon>Pleuronectes</taxon>
    </lineage>
</organism>
<comment type="caution">
    <text evidence="2">The sequence shown here is derived from an EMBL/GenBank/DDBJ whole genome shotgun (WGS) entry which is preliminary data.</text>
</comment>
<name>A0A9N7VAA1_PLEPL</name>
<dbReference type="EMBL" id="CADEAL010003702">
    <property type="protein sequence ID" value="CAB1445567.1"/>
    <property type="molecule type" value="Genomic_DNA"/>
</dbReference>
<feature type="region of interest" description="Disordered" evidence="1">
    <location>
        <begin position="1"/>
        <end position="76"/>
    </location>
</feature>
<feature type="compositionally biased region" description="Basic and acidic residues" evidence="1">
    <location>
        <begin position="175"/>
        <end position="184"/>
    </location>
</feature>
<dbReference type="AlphaFoldDB" id="A0A9N7VAA1"/>